<feature type="domain" description="Rotatin N-terminal" evidence="1">
    <location>
        <begin position="37"/>
        <end position="133"/>
    </location>
</feature>
<keyword evidence="3" id="KW-1185">Reference proteome</keyword>
<dbReference type="GO" id="GO:0005813">
    <property type="term" value="C:centrosome"/>
    <property type="evidence" value="ECO:0007669"/>
    <property type="project" value="InterPro"/>
</dbReference>
<feature type="non-terminal residue" evidence="2">
    <location>
        <position position="1"/>
    </location>
</feature>
<reference evidence="2" key="1">
    <citation type="journal article" date="2023" name="Insect Mol. Biol.">
        <title>Genome sequencing provides insights into the evolution of gene families encoding plant cell wall-degrading enzymes in longhorned beetles.</title>
        <authorList>
            <person name="Shin N.R."/>
            <person name="Okamura Y."/>
            <person name="Kirsch R."/>
            <person name="Pauchet Y."/>
        </authorList>
    </citation>
    <scope>NUCLEOTIDE SEQUENCE</scope>
    <source>
        <strain evidence="2">RBIC_L_NR</strain>
    </source>
</reference>
<dbReference type="GO" id="GO:0005814">
    <property type="term" value="C:centriole"/>
    <property type="evidence" value="ECO:0007669"/>
    <property type="project" value="TreeGrafter"/>
</dbReference>
<dbReference type="InterPro" id="IPR016024">
    <property type="entry name" value="ARM-type_fold"/>
</dbReference>
<dbReference type="GO" id="GO:0010457">
    <property type="term" value="P:centriole-centriole cohesion"/>
    <property type="evidence" value="ECO:0007669"/>
    <property type="project" value="TreeGrafter"/>
</dbReference>
<dbReference type="Pfam" id="PF14726">
    <property type="entry name" value="RTTN_N"/>
    <property type="match status" value="1"/>
</dbReference>
<dbReference type="GO" id="GO:0007099">
    <property type="term" value="P:centriole replication"/>
    <property type="evidence" value="ECO:0007669"/>
    <property type="project" value="TreeGrafter"/>
</dbReference>
<comment type="caution">
    <text evidence="2">The sequence shown here is derived from an EMBL/GenBank/DDBJ whole genome shotgun (WGS) entry which is preliminary data.</text>
</comment>
<dbReference type="EMBL" id="JANEYF010005661">
    <property type="protein sequence ID" value="KAJ8927426.1"/>
    <property type="molecule type" value="Genomic_DNA"/>
</dbReference>
<dbReference type="Proteomes" id="UP001162156">
    <property type="component" value="Unassembled WGS sequence"/>
</dbReference>
<dbReference type="InterPro" id="IPR030791">
    <property type="entry name" value="Rotatin"/>
</dbReference>
<organism evidence="2 3">
    <name type="scientific">Rhamnusium bicolor</name>
    <dbReference type="NCBI Taxonomy" id="1586634"/>
    <lineage>
        <taxon>Eukaryota</taxon>
        <taxon>Metazoa</taxon>
        <taxon>Ecdysozoa</taxon>
        <taxon>Arthropoda</taxon>
        <taxon>Hexapoda</taxon>
        <taxon>Insecta</taxon>
        <taxon>Pterygota</taxon>
        <taxon>Neoptera</taxon>
        <taxon>Endopterygota</taxon>
        <taxon>Coleoptera</taxon>
        <taxon>Polyphaga</taxon>
        <taxon>Cucujiformia</taxon>
        <taxon>Chrysomeloidea</taxon>
        <taxon>Cerambycidae</taxon>
        <taxon>Lepturinae</taxon>
        <taxon>Rhagiini</taxon>
        <taxon>Rhamnusium</taxon>
    </lineage>
</organism>
<evidence type="ECO:0000259" key="1">
    <source>
        <dbReference type="Pfam" id="PF14726"/>
    </source>
</evidence>
<dbReference type="AlphaFoldDB" id="A0AAV8WMH5"/>
<dbReference type="GO" id="GO:0032053">
    <property type="term" value="P:ciliary basal body organization"/>
    <property type="evidence" value="ECO:0007669"/>
    <property type="project" value="TreeGrafter"/>
</dbReference>
<dbReference type="InterPro" id="IPR029249">
    <property type="entry name" value="Rotatin_N"/>
</dbReference>
<dbReference type="PANTHER" id="PTHR31691:SF1">
    <property type="entry name" value="ROTATIN"/>
    <property type="match status" value="1"/>
</dbReference>
<evidence type="ECO:0000313" key="2">
    <source>
        <dbReference type="EMBL" id="KAJ8927426.1"/>
    </source>
</evidence>
<protein>
    <recommendedName>
        <fullName evidence="1">Rotatin N-terminal domain-containing protein</fullName>
    </recommendedName>
</protein>
<accession>A0AAV8WMH5</accession>
<name>A0AAV8WMH5_9CUCU</name>
<evidence type="ECO:0000313" key="3">
    <source>
        <dbReference type="Proteomes" id="UP001162156"/>
    </source>
</evidence>
<dbReference type="PANTHER" id="PTHR31691">
    <property type="entry name" value="ROTATIN"/>
    <property type="match status" value="1"/>
</dbReference>
<proteinExistence type="predicted"/>
<gene>
    <name evidence="2" type="ORF">NQ314_020096</name>
</gene>
<dbReference type="GO" id="GO:0036064">
    <property type="term" value="C:ciliary basal body"/>
    <property type="evidence" value="ECO:0007669"/>
    <property type="project" value="InterPro"/>
</dbReference>
<dbReference type="SUPFAM" id="SSF48371">
    <property type="entry name" value="ARM repeat"/>
    <property type="match status" value="1"/>
</dbReference>
<sequence>TNLFHPSIFKNLVKDIVYFFLLHLTSHNILLGHKILEIRERALFNIISKLDNGVLFDNDLARSREILTKLFQWFLFEPCTQEEAVFTLLKRILKSESGRILINHCGKSTLRQELCQIRSYLEPTYYSHLDELCTILNQVQEEQPLVPPLECEVPLSYRTDASSANQVENLSTPSDYCPLNDNITLHISRSINETNNKNILPNYLLKWQPLIEPDRHVLQSVENSLRDPPQPSVLLHSCEFFTNVLLHDFPAEIFLQRPTIILEFYSLMMYGSTRITNAVLNCLCDLTRALHVRINHCNDVAMQNLRIDTLYRSNSVCDTALLGTNKNPETDEISSDNREKLERFEDVKELQRNQFSIPKYCFVTVAAIFKYLCVKQDTFRENKVKTNQYGEALEYFRLESITSEINLIYRVVYLYLLHNTANLLRKQVPLSRTGLILPRNLKHALSNSLLDVTLGRLYPEVHNIIFEYVQSFCVNGEVDPLKKYKDVKKICNGMTATVKFLKQHKSLSTSENFRLAKVALPSIEFHKEFDFLKVLVEICSEKCSVISDDSTKNVMEVEISAFGITNKNFEIQRYAEDILIYILKCKVLVCESVWNKIIEALIPSLPIIACHTNKSSPLGKSIMTLMDPDMAVNVCMPPIAMLKCNIQFLFANDAYLRDEAFSRIYWLMASQENSREMLPKFNTLYDKALANVCHLKRVVDVNKVRYTEHFYQPSSLHQVMEVLNSQNVEPVLRRSALNQVSVMMEDPLLHQIFLDANGIELVTDVMKTALTEQDYRDYPDSIIPIASILKNICLYHSSIRGEPQFKYGGFLLLITR</sequence>